<name>A0A0D2FVQ8_9EURO</name>
<gene>
    <name evidence="3" type="ORF">PV04_00713</name>
</gene>
<accession>A0A0D2FVQ8</accession>
<dbReference type="CDD" id="cd00586">
    <property type="entry name" value="4HBT"/>
    <property type="match status" value="1"/>
</dbReference>
<dbReference type="GO" id="GO:0047617">
    <property type="term" value="F:fatty acyl-CoA hydrolase activity"/>
    <property type="evidence" value="ECO:0007669"/>
    <property type="project" value="TreeGrafter"/>
</dbReference>
<proteinExistence type="inferred from homology"/>
<dbReference type="Pfam" id="PF13279">
    <property type="entry name" value="4HBT_2"/>
    <property type="match status" value="1"/>
</dbReference>
<dbReference type="PANTHER" id="PTHR31793">
    <property type="entry name" value="4-HYDROXYBENZOYL-COA THIOESTERASE FAMILY MEMBER"/>
    <property type="match status" value="1"/>
</dbReference>
<evidence type="ECO:0000256" key="1">
    <source>
        <dbReference type="ARBA" id="ARBA00005953"/>
    </source>
</evidence>
<dbReference type="AlphaFoldDB" id="A0A0D2FVQ8"/>
<dbReference type="Gene3D" id="3.10.129.10">
    <property type="entry name" value="Hotdog Thioesterase"/>
    <property type="match status" value="1"/>
</dbReference>
<keyword evidence="4" id="KW-1185">Reference proteome</keyword>
<dbReference type="InterPro" id="IPR050563">
    <property type="entry name" value="4-hydroxybenzoyl-CoA_TE"/>
</dbReference>
<evidence type="ECO:0000313" key="3">
    <source>
        <dbReference type="EMBL" id="KIW72528.1"/>
    </source>
</evidence>
<dbReference type="HOGENOM" id="CLU_101141_0_2_1"/>
<reference evidence="3 4" key="1">
    <citation type="submission" date="2015-01" db="EMBL/GenBank/DDBJ databases">
        <title>The Genome Sequence of Capronia semiimmersa CBS27337.</title>
        <authorList>
            <consortium name="The Broad Institute Genomics Platform"/>
            <person name="Cuomo C."/>
            <person name="de Hoog S."/>
            <person name="Gorbushina A."/>
            <person name="Stielow B."/>
            <person name="Teixiera M."/>
            <person name="Abouelleil A."/>
            <person name="Chapman S.B."/>
            <person name="Priest M."/>
            <person name="Young S.K."/>
            <person name="Wortman J."/>
            <person name="Nusbaum C."/>
            <person name="Birren B."/>
        </authorList>
    </citation>
    <scope>NUCLEOTIDE SEQUENCE [LARGE SCALE GENOMIC DNA]</scope>
    <source>
        <strain evidence="3 4">CBS 27337</strain>
    </source>
</reference>
<evidence type="ECO:0000256" key="2">
    <source>
        <dbReference type="ARBA" id="ARBA00022801"/>
    </source>
</evidence>
<dbReference type="EMBL" id="KN846956">
    <property type="protein sequence ID" value="KIW72528.1"/>
    <property type="molecule type" value="Genomic_DNA"/>
</dbReference>
<sequence>MLGLDIASKRKRKLSDYPYRLEYRLRWNDNDVFGHMNNPLYGVLCDSIANQFLIERCGYTMDKGPFSAIIANTYFDYFGSVEYPGMVDVGLRVVRLGTSSVVYEVGVFKRGAEGDGDDAVKAVGGSMHVWVVNEGGVLGRPAKEGMPERVRREYETLMEGGVVAKL</sequence>
<organism evidence="3 4">
    <name type="scientific">Phialophora macrospora</name>
    <dbReference type="NCBI Taxonomy" id="1851006"/>
    <lineage>
        <taxon>Eukaryota</taxon>
        <taxon>Fungi</taxon>
        <taxon>Dikarya</taxon>
        <taxon>Ascomycota</taxon>
        <taxon>Pezizomycotina</taxon>
        <taxon>Eurotiomycetes</taxon>
        <taxon>Chaetothyriomycetidae</taxon>
        <taxon>Chaetothyriales</taxon>
        <taxon>Herpotrichiellaceae</taxon>
        <taxon>Phialophora</taxon>
    </lineage>
</organism>
<keyword evidence="2" id="KW-0378">Hydrolase</keyword>
<dbReference type="InterPro" id="IPR029069">
    <property type="entry name" value="HotDog_dom_sf"/>
</dbReference>
<evidence type="ECO:0000313" key="4">
    <source>
        <dbReference type="Proteomes" id="UP000054266"/>
    </source>
</evidence>
<protein>
    <submittedName>
        <fullName evidence="3">Uncharacterized protein</fullName>
    </submittedName>
</protein>
<dbReference type="STRING" id="5601.A0A0D2FVQ8"/>
<dbReference type="Proteomes" id="UP000054266">
    <property type="component" value="Unassembled WGS sequence"/>
</dbReference>
<dbReference type="PANTHER" id="PTHR31793:SF27">
    <property type="entry name" value="NOVEL THIOESTERASE SUPERFAMILY DOMAIN AND SAPOSIN A-TYPE DOMAIN CONTAINING PROTEIN (0610012H03RIK)"/>
    <property type="match status" value="1"/>
</dbReference>
<dbReference type="SUPFAM" id="SSF54637">
    <property type="entry name" value="Thioesterase/thiol ester dehydrase-isomerase"/>
    <property type="match status" value="1"/>
</dbReference>
<comment type="similarity">
    <text evidence="1">Belongs to the 4-hydroxybenzoyl-CoA thioesterase family.</text>
</comment>